<gene>
    <name evidence="1" type="ORF">NM208_g11262</name>
</gene>
<comment type="caution">
    <text evidence="1">The sequence shown here is derived from an EMBL/GenBank/DDBJ whole genome shotgun (WGS) entry which is preliminary data.</text>
</comment>
<reference evidence="1" key="1">
    <citation type="submission" date="2022-08" db="EMBL/GenBank/DDBJ databases">
        <title>Genome Sequence of Fusarium decemcellulare.</title>
        <authorList>
            <person name="Buettner E."/>
        </authorList>
    </citation>
    <scope>NUCLEOTIDE SEQUENCE</scope>
    <source>
        <strain evidence="1">Babe19</strain>
    </source>
</reference>
<protein>
    <submittedName>
        <fullName evidence="1">Uncharacterized protein</fullName>
    </submittedName>
</protein>
<name>A0ACC1RUY7_9HYPO</name>
<evidence type="ECO:0000313" key="2">
    <source>
        <dbReference type="Proteomes" id="UP001148629"/>
    </source>
</evidence>
<dbReference type="EMBL" id="JANRMS010001759">
    <property type="protein sequence ID" value="KAJ3526296.1"/>
    <property type="molecule type" value="Genomic_DNA"/>
</dbReference>
<sequence>MTIAGFFAVACYNCVEILISLANRFKRYDGLYFWSMLVATLGIVLHSIVVLLRYYSLGPNFLLCVLTCVGWYGMVTGQSVVLYSRLHLIVPDKSKTRWVLIMIIINFFILHVPVTVLFLGSNTRDSHRFLAAFNIYERVQLAGFFVQESIISGLYIWETARGLKPIFAVKKAIERKVIRHLIIVNILVIILDISLLVTQYLSHFQIQTTYKPVVYSIKLKMEFVVLNKLVLIVQHNECNCIEVVDGAGVLAPRLPDPIFGQNVASTRTREEAIQLNHVSQIPANPSTSTQASTHALNQKSPFTFLDMTDPYCQQNLFDSNSKKLRETRYSNADASSYVPVILPGPTASPFKSWGIPHNPLLHPRLYNHRQSAKMPRMNLGLPYNNCGLGRCPVGFQTQNLLRCGACHVVKYCGQEHQRADRPRHKVSCNMIKEQKAKVAEEENKLRTNPGDDTDGNAFETVVGQFWLFRSTRPYMQARFDYISALLNIRTGEAVEMALDHSLDMLRLCRGDNLSVRAQVPGLYLRMGRDQDAYDFIKWYALVTSDYEWGNTNLPFLDKHGEDVFEPVDEKPHLIELSFSVALTLIKIRVMKDLESLQEFLRKNPNASGEARYDHLAEEAMSDVLLQRPDIVAQDDYKETIAELRRQALQLYKMVKEQNPHFWPGVMDPNLLMSTSAQENPGFCWKCQALLNTQYPQDLVTTETQETRDEPDKRHIREFRTRDPLEATASAGCLLCLHLFHSLSIPQRATLGRLSDTPSIDIEYEERIFLSEGHIPSISLDVFPGTSVPELEAGNEIKTLLQLYPEAETGLFVNHGEIHGSTDSHTSRAIVANWLDTCTNTHKACTLALGNAKTLPSRLIDFSSGVPRLLIVQDDTPLSSYATMSHCWGSRMPLRLLSSNIAEFQIEIPISQLSQSFRDAIQVAQWLGLSYIWIDSLCIMQDSAEDWEKESASMADIYSNSFCNIAAAHAVDGTHGCFIERDPRLVKPLKLDLNWGPNPGSYYAIQWLYWRQKVMETPLNVRAWVCQERYMAPRNLFFGDTQLYWECCERTACEAFPTRLPPEVGRLPRYLDPDVEGAALRESQGLSKAPELNAFSLWHTIVYTYSNGRLTYSEDKLVAISGLASRMQEYTQSEYLAGLWRNHLPYQLLWSVGGIQWVSTKERPAIYTAPSWSWASMHGTVENACVVRHADERDIILNILDARVDLFSDVNPFGQVKGGYIKARGYLARDGVHIEESPSNRGAFDILIHGQLVGGASVDNYIREPDPVTHHGFYYLPVRYNPRVEEVTRSGVTMAAPNLEGLILQPTSPNNGTEFVRVGMFNTMMLGATRFQALCRERSARLRQAGEEEDSEGWGSQTEVTIL</sequence>
<dbReference type="Proteomes" id="UP001148629">
    <property type="component" value="Unassembled WGS sequence"/>
</dbReference>
<proteinExistence type="predicted"/>
<accession>A0ACC1RUY7</accession>
<keyword evidence="2" id="KW-1185">Reference proteome</keyword>
<evidence type="ECO:0000313" key="1">
    <source>
        <dbReference type="EMBL" id="KAJ3526296.1"/>
    </source>
</evidence>
<organism evidence="1 2">
    <name type="scientific">Fusarium decemcellulare</name>
    <dbReference type="NCBI Taxonomy" id="57161"/>
    <lineage>
        <taxon>Eukaryota</taxon>
        <taxon>Fungi</taxon>
        <taxon>Dikarya</taxon>
        <taxon>Ascomycota</taxon>
        <taxon>Pezizomycotina</taxon>
        <taxon>Sordariomycetes</taxon>
        <taxon>Hypocreomycetidae</taxon>
        <taxon>Hypocreales</taxon>
        <taxon>Nectriaceae</taxon>
        <taxon>Fusarium</taxon>
        <taxon>Fusarium decemcellulare species complex</taxon>
    </lineage>
</organism>